<evidence type="ECO:0008006" key="4">
    <source>
        <dbReference type="Google" id="ProtNLM"/>
    </source>
</evidence>
<reference evidence="2 3" key="1">
    <citation type="journal article" date="2020" name="Cell">
        <title>Large-Scale Comparative Analyses of Tick Genomes Elucidate Their Genetic Diversity and Vector Capacities.</title>
        <authorList>
            <consortium name="Tick Genome and Microbiome Consortium (TIGMIC)"/>
            <person name="Jia N."/>
            <person name="Wang J."/>
            <person name="Shi W."/>
            <person name="Du L."/>
            <person name="Sun Y."/>
            <person name="Zhan W."/>
            <person name="Jiang J.F."/>
            <person name="Wang Q."/>
            <person name="Zhang B."/>
            <person name="Ji P."/>
            <person name="Bell-Sakyi L."/>
            <person name="Cui X.M."/>
            <person name="Yuan T.T."/>
            <person name="Jiang B.G."/>
            <person name="Yang W.F."/>
            <person name="Lam T.T."/>
            <person name="Chang Q.C."/>
            <person name="Ding S.J."/>
            <person name="Wang X.J."/>
            <person name="Zhu J.G."/>
            <person name="Ruan X.D."/>
            <person name="Zhao L."/>
            <person name="Wei J.T."/>
            <person name="Ye R.Z."/>
            <person name="Que T.C."/>
            <person name="Du C.H."/>
            <person name="Zhou Y.H."/>
            <person name="Cheng J.X."/>
            <person name="Dai P.F."/>
            <person name="Guo W.B."/>
            <person name="Han X.H."/>
            <person name="Huang E.J."/>
            <person name="Li L.F."/>
            <person name="Wei W."/>
            <person name="Gao Y.C."/>
            <person name="Liu J.Z."/>
            <person name="Shao H.Z."/>
            <person name="Wang X."/>
            <person name="Wang C.C."/>
            <person name="Yang T.C."/>
            <person name="Huo Q.B."/>
            <person name="Li W."/>
            <person name="Chen H.Y."/>
            <person name="Chen S.E."/>
            <person name="Zhou L.G."/>
            <person name="Ni X.B."/>
            <person name="Tian J.H."/>
            <person name="Sheng Y."/>
            <person name="Liu T."/>
            <person name="Pan Y.S."/>
            <person name="Xia L.Y."/>
            <person name="Li J."/>
            <person name="Zhao F."/>
            <person name="Cao W.C."/>
        </authorList>
    </citation>
    <scope>NUCLEOTIDE SEQUENCE [LARGE SCALE GENOMIC DNA]</scope>
    <source>
        <strain evidence="2">HaeL-2018</strain>
    </source>
</reference>
<evidence type="ECO:0000313" key="2">
    <source>
        <dbReference type="EMBL" id="KAH9375676.1"/>
    </source>
</evidence>
<feature type="region of interest" description="Disordered" evidence="1">
    <location>
        <begin position="1"/>
        <end position="44"/>
    </location>
</feature>
<name>A0A9J6GNI8_HAELO</name>
<organism evidence="2 3">
    <name type="scientific">Haemaphysalis longicornis</name>
    <name type="common">Bush tick</name>
    <dbReference type="NCBI Taxonomy" id="44386"/>
    <lineage>
        <taxon>Eukaryota</taxon>
        <taxon>Metazoa</taxon>
        <taxon>Ecdysozoa</taxon>
        <taxon>Arthropoda</taxon>
        <taxon>Chelicerata</taxon>
        <taxon>Arachnida</taxon>
        <taxon>Acari</taxon>
        <taxon>Parasitiformes</taxon>
        <taxon>Ixodida</taxon>
        <taxon>Ixodoidea</taxon>
        <taxon>Ixodidae</taxon>
        <taxon>Haemaphysalinae</taxon>
        <taxon>Haemaphysalis</taxon>
    </lineage>
</organism>
<dbReference type="AlphaFoldDB" id="A0A9J6GNI8"/>
<dbReference type="VEuPathDB" id="VectorBase:HLOH_060636"/>
<accession>A0A9J6GNI8</accession>
<feature type="compositionally biased region" description="Acidic residues" evidence="1">
    <location>
        <begin position="1"/>
        <end position="11"/>
    </location>
</feature>
<dbReference type="Proteomes" id="UP000821853">
    <property type="component" value="Chromosome 5"/>
</dbReference>
<sequence length="342" mass="37580">MDGDPPEEPCDLDPPACAASRKRASLPADTDTEDTELYSAPSDGDSDDGFQLYLGKIGKRRLLTASSRSSTSTVRPMPRRLVHTILFVPEAKTDNLRMLNKQAVSAFLEATVPGKVKDVRINSRRNILAIDVEHRSAQEVLRKITSLQHIKVRAHDTPYGDTTVGVIYDFDVSIPEKDLPILVKPADEGIVIRQVSRIGTSRCVKIIFKDDSLPAHVKLGHFHQPVRPYVPKPLQCHKCLNIGHVATVCGSTAVCSKCARPHKTSDCSEGTLKCANCEGPHDASSKKCPRMKREVAVLKQMVRDHSTTKEAAAMFLNSARNAEPCGPPQIEHAVQGQRKSKQ</sequence>
<dbReference type="OMA" id="CSKCARP"/>
<feature type="region of interest" description="Disordered" evidence="1">
    <location>
        <begin position="320"/>
        <end position="342"/>
    </location>
</feature>
<evidence type="ECO:0000256" key="1">
    <source>
        <dbReference type="SAM" id="MobiDB-lite"/>
    </source>
</evidence>
<evidence type="ECO:0000313" key="3">
    <source>
        <dbReference type="Proteomes" id="UP000821853"/>
    </source>
</evidence>
<proteinExistence type="predicted"/>
<gene>
    <name evidence="2" type="ORF">HPB48_016636</name>
</gene>
<dbReference type="OrthoDB" id="6512148at2759"/>
<keyword evidence="3" id="KW-1185">Reference proteome</keyword>
<dbReference type="EMBL" id="JABSTR010000007">
    <property type="protein sequence ID" value="KAH9375676.1"/>
    <property type="molecule type" value="Genomic_DNA"/>
</dbReference>
<comment type="caution">
    <text evidence="2">The sequence shown here is derived from an EMBL/GenBank/DDBJ whole genome shotgun (WGS) entry which is preliminary data.</text>
</comment>
<protein>
    <recommendedName>
        <fullName evidence="4">Tick transposon</fullName>
    </recommendedName>
</protein>